<dbReference type="GO" id="GO:0000390">
    <property type="term" value="P:spliceosomal complex disassembly"/>
    <property type="evidence" value="ECO:0007669"/>
    <property type="project" value="TreeGrafter"/>
</dbReference>
<dbReference type="Gene3D" id="1.10.287.110">
    <property type="entry name" value="DnaJ domain"/>
    <property type="match status" value="1"/>
</dbReference>
<keyword evidence="5" id="KW-0539">Nucleus</keyword>
<evidence type="ECO:0000256" key="3">
    <source>
        <dbReference type="ARBA" id="ARBA00022490"/>
    </source>
</evidence>
<feature type="region of interest" description="Disordered" evidence="6">
    <location>
        <begin position="92"/>
        <end position="149"/>
    </location>
</feature>
<dbReference type="GO" id="GO:0005737">
    <property type="term" value="C:cytoplasm"/>
    <property type="evidence" value="ECO:0007669"/>
    <property type="project" value="UniProtKB-SubCell"/>
</dbReference>
<dbReference type="InterPro" id="IPR052094">
    <property type="entry name" value="Pre-mRNA-splicing_ERAD"/>
</dbReference>
<dbReference type="PANTHER" id="PTHR44313">
    <property type="entry name" value="DNAJ HOMOLOG SUBFAMILY C MEMBER 17"/>
    <property type="match status" value="1"/>
</dbReference>
<gene>
    <name evidence="8" type="ORF">CTAYLR_007393</name>
</gene>
<evidence type="ECO:0000313" key="8">
    <source>
        <dbReference type="EMBL" id="KAJ8598169.1"/>
    </source>
</evidence>
<sequence>MEFDKAVEMSERAALGRKTYALLGVSPGCGEAALRKAYREASLKFHPDKQGGKDEAGAAAAAAMFLKVKEAYELLSDETKRSALDAAVAASERATRAHAERLEKMDTTRRRMREELERREKEAAPPPTPSGPPEVARRPARSVESTRDRVDRLRRSLKVRWRSGRPTSDDDIARLVRRFGFVETIQRSDSGRSATIVFEDEDAATAAAIDEALAVRFKDVSLCTADAWDRLRAAVARRLATASDTSAPRRRDPNADHRRAKEDGDDSLRREECQPPRRDDEQAARRSAKRQRLAAKIQRINDLAQKDDDPDYRAFAQAEYDILTRLLAAAAAQS</sequence>
<name>A0AAD7XHA6_9STRA</name>
<reference evidence="8" key="1">
    <citation type="submission" date="2023-01" db="EMBL/GenBank/DDBJ databases">
        <title>Metagenome sequencing of chrysophaentin producing Chrysophaeum taylorii.</title>
        <authorList>
            <person name="Davison J."/>
            <person name="Bewley C."/>
        </authorList>
    </citation>
    <scope>NUCLEOTIDE SEQUENCE</scope>
    <source>
        <strain evidence="8">NIES-1699</strain>
    </source>
</reference>
<feature type="region of interest" description="Disordered" evidence="6">
    <location>
        <begin position="239"/>
        <end position="292"/>
    </location>
</feature>
<dbReference type="InterPro" id="IPR036869">
    <property type="entry name" value="J_dom_sf"/>
</dbReference>
<dbReference type="InterPro" id="IPR001623">
    <property type="entry name" value="DnaJ_domain"/>
</dbReference>
<proteinExistence type="predicted"/>
<keyword evidence="4" id="KW-0143">Chaperone</keyword>
<keyword evidence="3" id="KW-0963">Cytoplasm</keyword>
<dbReference type="GO" id="GO:0005681">
    <property type="term" value="C:spliceosomal complex"/>
    <property type="evidence" value="ECO:0007669"/>
    <property type="project" value="TreeGrafter"/>
</dbReference>
<dbReference type="PRINTS" id="PR00625">
    <property type="entry name" value="JDOMAIN"/>
</dbReference>
<feature type="compositionally biased region" description="Basic and acidic residues" evidence="6">
    <location>
        <begin position="247"/>
        <end position="284"/>
    </location>
</feature>
<dbReference type="Proteomes" id="UP001230188">
    <property type="component" value="Unassembled WGS sequence"/>
</dbReference>
<evidence type="ECO:0000256" key="6">
    <source>
        <dbReference type="SAM" id="MobiDB-lite"/>
    </source>
</evidence>
<evidence type="ECO:0000259" key="7">
    <source>
        <dbReference type="PROSITE" id="PS50076"/>
    </source>
</evidence>
<dbReference type="EMBL" id="JAQMWT010000685">
    <property type="protein sequence ID" value="KAJ8598169.1"/>
    <property type="molecule type" value="Genomic_DNA"/>
</dbReference>
<evidence type="ECO:0000256" key="5">
    <source>
        <dbReference type="ARBA" id="ARBA00023242"/>
    </source>
</evidence>
<evidence type="ECO:0000256" key="4">
    <source>
        <dbReference type="ARBA" id="ARBA00023186"/>
    </source>
</evidence>
<dbReference type="SUPFAM" id="SSF46565">
    <property type="entry name" value="Chaperone J-domain"/>
    <property type="match status" value="1"/>
</dbReference>
<feature type="domain" description="J" evidence="7">
    <location>
        <begin position="18"/>
        <end position="88"/>
    </location>
</feature>
<accession>A0AAD7XHA6</accession>
<dbReference type="PANTHER" id="PTHR44313:SF1">
    <property type="entry name" value="DNAJ HOMOLOG SUBFAMILY C MEMBER 17"/>
    <property type="match status" value="1"/>
</dbReference>
<comment type="caution">
    <text evidence="8">The sequence shown here is derived from an EMBL/GenBank/DDBJ whole genome shotgun (WGS) entry which is preliminary data.</text>
</comment>
<protein>
    <recommendedName>
        <fullName evidence="7">J domain-containing protein</fullName>
    </recommendedName>
</protein>
<dbReference type="SMART" id="SM00271">
    <property type="entry name" value="DnaJ"/>
    <property type="match status" value="1"/>
</dbReference>
<dbReference type="CDD" id="cd06257">
    <property type="entry name" value="DnaJ"/>
    <property type="match status" value="1"/>
</dbReference>
<dbReference type="Pfam" id="PF00226">
    <property type="entry name" value="DnaJ"/>
    <property type="match status" value="1"/>
</dbReference>
<feature type="compositionally biased region" description="Basic and acidic residues" evidence="6">
    <location>
        <begin position="93"/>
        <end position="123"/>
    </location>
</feature>
<comment type="subcellular location">
    <subcellularLocation>
        <location evidence="2">Cytoplasm</location>
    </subcellularLocation>
    <subcellularLocation>
        <location evidence="1">Nucleus</location>
    </subcellularLocation>
</comment>
<dbReference type="AlphaFoldDB" id="A0AAD7XHA6"/>
<evidence type="ECO:0000313" key="9">
    <source>
        <dbReference type="Proteomes" id="UP001230188"/>
    </source>
</evidence>
<organism evidence="8 9">
    <name type="scientific">Chrysophaeum taylorii</name>
    <dbReference type="NCBI Taxonomy" id="2483200"/>
    <lineage>
        <taxon>Eukaryota</taxon>
        <taxon>Sar</taxon>
        <taxon>Stramenopiles</taxon>
        <taxon>Ochrophyta</taxon>
        <taxon>Pelagophyceae</taxon>
        <taxon>Pelagomonadales</taxon>
        <taxon>Pelagomonadaceae</taxon>
        <taxon>Chrysophaeum</taxon>
    </lineage>
</organism>
<evidence type="ECO:0000256" key="2">
    <source>
        <dbReference type="ARBA" id="ARBA00004496"/>
    </source>
</evidence>
<keyword evidence="9" id="KW-1185">Reference proteome</keyword>
<dbReference type="PROSITE" id="PS50076">
    <property type="entry name" value="DNAJ_2"/>
    <property type="match status" value="1"/>
</dbReference>
<evidence type="ECO:0000256" key="1">
    <source>
        <dbReference type="ARBA" id="ARBA00004123"/>
    </source>
</evidence>